<reference evidence="6" key="1">
    <citation type="submission" date="2021-02" db="EMBL/GenBank/DDBJ databases">
        <authorList>
            <person name="Nowell W R."/>
        </authorList>
    </citation>
    <scope>NUCLEOTIDE SEQUENCE</scope>
</reference>
<sequence>MSQELPTSDYKDHWQEEEIVLERPSNDNDTSLGFRIAGGNDQPFVENFTSIIVIHITENGLVDRDRRLKLYDIILRVNGVDYSNIKHQTAVRILKMSRNIVRLLIRRLVPQLIEVIELKHSNGKLGIEIVGGIGSEYFKGDYGVFIIGISNQINKQLNIGDRLIEISSAKNTYDLRFVTQKEAKKRIELACSDKSLPSNVFTHHLSKLENLQLNSNHLHSLPMSFWYLTALRELNLSKNCFFTIPQAILNLTNLQLLDFSFNQITEIKNEIELLQVDELNLNNNKISKISTKISKCKRLKILRLDNNNLELKSIPISLLKYSTVSQLSVKGNRFNDKQFQLVEGYDYYEKRYTANQRKKD</sequence>
<feature type="domain" description="PDZ" evidence="5">
    <location>
        <begin position="114"/>
        <end position="188"/>
    </location>
</feature>
<dbReference type="Pfam" id="PF00595">
    <property type="entry name" value="PDZ"/>
    <property type="match status" value="1"/>
</dbReference>
<accession>A0A814VKZ7</accession>
<dbReference type="Pfam" id="PF00560">
    <property type="entry name" value="LRR_1"/>
    <property type="match status" value="1"/>
</dbReference>
<dbReference type="Proteomes" id="UP000663870">
    <property type="component" value="Unassembled WGS sequence"/>
</dbReference>
<dbReference type="GO" id="GO:0031594">
    <property type="term" value="C:neuromuscular junction"/>
    <property type="evidence" value="ECO:0007669"/>
    <property type="project" value="TreeGrafter"/>
</dbReference>
<dbReference type="SMART" id="SM00228">
    <property type="entry name" value="PDZ"/>
    <property type="match status" value="2"/>
</dbReference>
<dbReference type="PROSITE" id="PS50106">
    <property type="entry name" value="PDZ"/>
    <property type="match status" value="2"/>
</dbReference>
<proteinExistence type="predicted"/>
<dbReference type="InterPro" id="IPR001478">
    <property type="entry name" value="PDZ"/>
</dbReference>
<dbReference type="AlphaFoldDB" id="A0A814VKZ7"/>
<dbReference type="GO" id="GO:0043113">
    <property type="term" value="P:receptor clustering"/>
    <property type="evidence" value="ECO:0007669"/>
    <property type="project" value="TreeGrafter"/>
</dbReference>
<evidence type="ECO:0000259" key="5">
    <source>
        <dbReference type="PROSITE" id="PS50106"/>
    </source>
</evidence>
<keyword evidence="3" id="KW-0677">Repeat</keyword>
<dbReference type="SUPFAM" id="SSF50156">
    <property type="entry name" value="PDZ domain-like"/>
    <property type="match status" value="2"/>
</dbReference>
<gene>
    <name evidence="6" type="ORF">JXQ802_LOCUS23771</name>
</gene>
<dbReference type="InterPro" id="IPR003591">
    <property type="entry name" value="Leu-rich_rpt_typical-subtyp"/>
</dbReference>
<comment type="subcellular location">
    <subcellularLocation>
        <location evidence="1">Membrane</location>
    </subcellularLocation>
</comment>
<dbReference type="GO" id="GO:0019901">
    <property type="term" value="F:protein kinase binding"/>
    <property type="evidence" value="ECO:0007669"/>
    <property type="project" value="TreeGrafter"/>
</dbReference>
<dbReference type="GO" id="GO:0043005">
    <property type="term" value="C:neuron projection"/>
    <property type="evidence" value="ECO:0007669"/>
    <property type="project" value="TreeGrafter"/>
</dbReference>
<evidence type="ECO:0000313" key="6">
    <source>
        <dbReference type="EMBL" id="CAF1189065.1"/>
    </source>
</evidence>
<dbReference type="PROSITE" id="PS51450">
    <property type="entry name" value="LRR"/>
    <property type="match status" value="1"/>
</dbReference>
<dbReference type="Gene3D" id="2.30.42.10">
    <property type="match status" value="2"/>
</dbReference>
<dbReference type="GO" id="GO:0098839">
    <property type="term" value="C:postsynaptic density membrane"/>
    <property type="evidence" value="ECO:0007669"/>
    <property type="project" value="TreeGrafter"/>
</dbReference>
<dbReference type="InterPro" id="IPR036034">
    <property type="entry name" value="PDZ_sf"/>
</dbReference>
<dbReference type="GO" id="GO:0045197">
    <property type="term" value="P:establishment or maintenance of epithelial cell apical/basal polarity"/>
    <property type="evidence" value="ECO:0007669"/>
    <property type="project" value="TreeGrafter"/>
</dbReference>
<dbReference type="PANTHER" id="PTHR23119:SF51">
    <property type="entry name" value="DISKS LARGE 1 TUMOR SUPPRESSOR PROTEIN"/>
    <property type="match status" value="1"/>
</dbReference>
<evidence type="ECO:0000313" key="7">
    <source>
        <dbReference type="Proteomes" id="UP000663870"/>
    </source>
</evidence>
<evidence type="ECO:0000256" key="2">
    <source>
        <dbReference type="ARBA" id="ARBA00022614"/>
    </source>
</evidence>
<feature type="domain" description="PDZ" evidence="5">
    <location>
        <begin position="18"/>
        <end position="109"/>
    </location>
</feature>
<dbReference type="SMART" id="SM00369">
    <property type="entry name" value="LRR_TYP"/>
    <property type="match status" value="4"/>
</dbReference>
<dbReference type="PANTHER" id="PTHR23119">
    <property type="entry name" value="DISCS LARGE"/>
    <property type="match status" value="1"/>
</dbReference>
<dbReference type="Gene3D" id="3.80.10.10">
    <property type="entry name" value="Ribonuclease Inhibitor"/>
    <property type="match status" value="1"/>
</dbReference>
<dbReference type="GO" id="GO:0097120">
    <property type="term" value="P:receptor localization to synapse"/>
    <property type="evidence" value="ECO:0007669"/>
    <property type="project" value="TreeGrafter"/>
</dbReference>
<dbReference type="EMBL" id="CAJNOL010000755">
    <property type="protein sequence ID" value="CAF1189065.1"/>
    <property type="molecule type" value="Genomic_DNA"/>
</dbReference>
<dbReference type="GO" id="GO:0016323">
    <property type="term" value="C:basolateral plasma membrane"/>
    <property type="evidence" value="ECO:0007669"/>
    <property type="project" value="TreeGrafter"/>
</dbReference>
<keyword evidence="7" id="KW-1185">Reference proteome</keyword>
<dbReference type="GO" id="GO:0098609">
    <property type="term" value="P:cell-cell adhesion"/>
    <property type="evidence" value="ECO:0007669"/>
    <property type="project" value="TreeGrafter"/>
</dbReference>
<keyword evidence="2" id="KW-0433">Leucine-rich repeat</keyword>
<dbReference type="InterPro" id="IPR001611">
    <property type="entry name" value="Leu-rich_rpt"/>
</dbReference>
<dbReference type="GO" id="GO:0007268">
    <property type="term" value="P:chemical synaptic transmission"/>
    <property type="evidence" value="ECO:0007669"/>
    <property type="project" value="TreeGrafter"/>
</dbReference>
<dbReference type="GO" id="GO:0099072">
    <property type="term" value="P:regulation of postsynaptic membrane neurotransmitter receptor levels"/>
    <property type="evidence" value="ECO:0007669"/>
    <property type="project" value="TreeGrafter"/>
</dbReference>
<dbReference type="InterPro" id="IPR032675">
    <property type="entry name" value="LRR_dom_sf"/>
</dbReference>
<evidence type="ECO:0000256" key="3">
    <source>
        <dbReference type="ARBA" id="ARBA00022737"/>
    </source>
</evidence>
<keyword evidence="4" id="KW-0472">Membrane</keyword>
<dbReference type="InterPro" id="IPR050614">
    <property type="entry name" value="Synaptic_Scaffolding_LAP-MAGUK"/>
</dbReference>
<organism evidence="6 7">
    <name type="scientific">Rotaria sordida</name>
    <dbReference type="NCBI Taxonomy" id="392033"/>
    <lineage>
        <taxon>Eukaryota</taxon>
        <taxon>Metazoa</taxon>
        <taxon>Spiralia</taxon>
        <taxon>Gnathifera</taxon>
        <taxon>Rotifera</taxon>
        <taxon>Eurotatoria</taxon>
        <taxon>Bdelloidea</taxon>
        <taxon>Philodinida</taxon>
        <taxon>Philodinidae</taxon>
        <taxon>Rotaria</taxon>
    </lineage>
</organism>
<dbReference type="SUPFAM" id="SSF52058">
    <property type="entry name" value="L domain-like"/>
    <property type="match status" value="1"/>
</dbReference>
<evidence type="ECO:0000256" key="4">
    <source>
        <dbReference type="ARBA" id="ARBA00023136"/>
    </source>
</evidence>
<evidence type="ECO:0000256" key="1">
    <source>
        <dbReference type="ARBA" id="ARBA00004370"/>
    </source>
</evidence>
<comment type="caution">
    <text evidence="6">The sequence shown here is derived from an EMBL/GenBank/DDBJ whole genome shotgun (WGS) entry which is preliminary data.</text>
</comment>
<protein>
    <recommendedName>
        <fullName evidence="5">PDZ domain-containing protein</fullName>
    </recommendedName>
</protein>
<name>A0A814VKZ7_9BILA</name>